<comment type="caution">
    <text evidence="3">The sequence shown here is derived from an EMBL/GenBank/DDBJ whole genome shotgun (WGS) entry which is preliminary data.</text>
</comment>
<dbReference type="Gene3D" id="2.60.40.10">
    <property type="entry name" value="Immunoglobulins"/>
    <property type="match status" value="2"/>
</dbReference>
<feature type="chain" id="PRO_5016886110" description="Big-1 domain-containing protein" evidence="2">
    <location>
        <begin position="23"/>
        <end position="578"/>
    </location>
</feature>
<sequence length="578" mass="59166">MSGKFLARASALSLAVFLAACGGDDSSTPIVNVNSDGDGSGGTTSGGSQDDTGSTTIAIGTGNSDTFVEGQFSASPSSIPAGGTSILGVSVVNASAGNSLLAGEEVSVEFTSRCISSGESSVSSPAITNSGLVEVEYQSNGCSGDDVITASVDNATAQATVSIEAASPYSISSNPPVPESIAPVGNANSARPSTSTVTFTVIDEDGNPVRGANVTFTLSYSERANPAVEDVRLDRSSATSGPGGEASVRVRAGQQNTVVRVIATIVREDGSAVSIPSPPISVNSFLPDQDSFSMSISNFMPNAQNYNNQTTEITINGGDRFNNNDLEDGNAVVNFVASGGSIDNYCVLDSDGICTVTWRSTDPRPANGRVAILARTVGDESFRDLNSNDEFDNGEFSPEPGIVFEKGEAYLDFNADRSYTAGVDQFFDYNGDSNYNGPDGTYDGSACLSPDSNNCSAGPVTVWDQGLIVMASDSGITGTLAAGGAPNQYCLAVSATTKAGQPVPLPVGTTIDFEITDGTILSSVTSFELGNTYISGNTIEACVLATEDTDPATTALLKAIVTPPEPYTGSPVEFSSTL</sequence>
<dbReference type="InterPro" id="IPR013783">
    <property type="entry name" value="Ig-like_fold"/>
</dbReference>
<feature type="signal peptide" evidence="2">
    <location>
        <begin position="1"/>
        <end position="22"/>
    </location>
</feature>
<protein>
    <recommendedName>
        <fullName evidence="5">Big-1 domain-containing protein</fullName>
    </recommendedName>
</protein>
<dbReference type="AlphaFoldDB" id="A0A368XHM3"/>
<dbReference type="RefSeq" id="WP_147271086.1">
    <property type="nucleotide sequence ID" value="NZ_QPJI01000010.1"/>
</dbReference>
<keyword evidence="2" id="KW-0732">Signal</keyword>
<accession>A0A368XHM3</accession>
<dbReference type="EMBL" id="QPJI01000010">
    <property type="protein sequence ID" value="RCW66518.1"/>
    <property type="molecule type" value="Genomic_DNA"/>
</dbReference>
<dbReference type="Proteomes" id="UP000253647">
    <property type="component" value="Unassembled WGS sequence"/>
</dbReference>
<feature type="region of interest" description="Disordered" evidence="1">
    <location>
        <begin position="30"/>
        <end position="55"/>
    </location>
</feature>
<feature type="compositionally biased region" description="Low complexity" evidence="1">
    <location>
        <begin position="46"/>
        <end position="55"/>
    </location>
</feature>
<proteinExistence type="predicted"/>
<evidence type="ECO:0000313" key="3">
    <source>
        <dbReference type="EMBL" id="RCW66518.1"/>
    </source>
</evidence>
<dbReference type="SUPFAM" id="SSF49373">
    <property type="entry name" value="Invasin/intimin cell-adhesion fragments"/>
    <property type="match status" value="1"/>
</dbReference>
<evidence type="ECO:0000256" key="2">
    <source>
        <dbReference type="SAM" id="SignalP"/>
    </source>
</evidence>
<gene>
    <name evidence="3" type="ORF">DET61_11065</name>
</gene>
<name>A0A368XHM3_MARNT</name>
<evidence type="ECO:0008006" key="5">
    <source>
        <dbReference type="Google" id="ProtNLM"/>
    </source>
</evidence>
<reference evidence="3 4" key="1">
    <citation type="submission" date="2018-07" db="EMBL/GenBank/DDBJ databases">
        <title>Freshwater and sediment microbial communities from various areas in North America, analyzing microbe dynamics in response to fracking.</title>
        <authorList>
            <person name="Lamendella R."/>
        </authorList>
    </citation>
    <scope>NUCLEOTIDE SEQUENCE [LARGE SCALE GENOMIC DNA]</scope>
    <source>
        <strain evidence="3 4">105B</strain>
    </source>
</reference>
<organism evidence="3 4">
    <name type="scientific">Marinobacter nauticus</name>
    <name type="common">Marinobacter hydrocarbonoclasticus</name>
    <name type="synonym">Marinobacter aquaeolei</name>
    <dbReference type="NCBI Taxonomy" id="2743"/>
    <lineage>
        <taxon>Bacteria</taxon>
        <taxon>Pseudomonadati</taxon>
        <taxon>Pseudomonadota</taxon>
        <taxon>Gammaproteobacteria</taxon>
        <taxon>Pseudomonadales</taxon>
        <taxon>Marinobacteraceae</taxon>
        <taxon>Marinobacter</taxon>
    </lineage>
</organism>
<dbReference type="PROSITE" id="PS51257">
    <property type="entry name" value="PROKAR_LIPOPROTEIN"/>
    <property type="match status" value="1"/>
</dbReference>
<evidence type="ECO:0000313" key="4">
    <source>
        <dbReference type="Proteomes" id="UP000253647"/>
    </source>
</evidence>
<dbReference type="InterPro" id="IPR008964">
    <property type="entry name" value="Invasin/intimin_cell_adhesion"/>
</dbReference>
<evidence type="ECO:0000256" key="1">
    <source>
        <dbReference type="SAM" id="MobiDB-lite"/>
    </source>
</evidence>